<feature type="region of interest" description="Disordered" evidence="2">
    <location>
        <begin position="295"/>
        <end position="360"/>
    </location>
</feature>
<sequence>MSSSSPMMEQTLLRVKRRRNEHPPSTIRLELLGGWNRTNDENDSDGANSNNNNKTPLRSSSTATLADSRHSNMSTSTNQTQPVNNTSSSRYTTAAAVWKRVEVLDADGPAAAFTGEKRCRVVDAILEGDGRSTKRRKLTVLGEFKQDNNNTDNKTKKAKKSNIYKVLDPVTRLVDDSLNMVHSGDKTVGDHYNFITTDPRLATEARSHLLYRNRGGTLLHACAQWNDVETAHDLLRKSLPGMADAVDDDGRTPYETAQLCGHESIAGVLEAFGADTTNFVYDMFVPEEIQVVSATTSNNNNNAPQQLQSASTTNMSTDLEEEEEPWDPLKKSAVEPMGTSTTKSSNNGGNGNHPPTPDLSLVDTSRLLELQGGVGYWTEDGELILEVEHHHVVSAEYGHDSDDDYDEEDIDSNCEDYGGNDYPEDESWDQEFLHEEPDIEDDPYNPTTADEYDMW</sequence>
<dbReference type="SUPFAM" id="SSF48403">
    <property type="entry name" value="Ankyrin repeat"/>
    <property type="match status" value="1"/>
</dbReference>
<accession>A0A9N8ELT8</accession>
<dbReference type="EMBL" id="CAICTM010001366">
    <property type="protein sequence ID" value="CAB9523023.1"/>
    <property type="molecule type" value="Genomic_DNA"/>
</dbReference>
<comment type="similarity">
    <text evidence="1">Belongs to the IWR1/SLC7A6OS family.</text>
</comment>
<evidence type="ECO:0000259" key="3">
    <source>
        <dbReference type="Pfam" id="PF08574"/>
    </source>
</evidence>
<keyword evidence="5" id="KW-1185">Reference proteome</keyword>
<feature type="region of interest" description="Disordered" evidence="2">
    <location>
        <begin position="397"/>
        <end position="455"/>
    </location>
</feature>
<protein>
    <recommendedName>
        <fullName evidence="3">Transcription factor Iwr1 domain-containing protein</fullName>
    </recommendedName>
</protein>
<evidence type="ECO:0000256" key="1">
    <source>
        <dbReference type="ARBA" id="ARBA00010218"/>
    </source>
</evidence>
<evidence type="ECO:0000313" key="5">
    <source>
        <dbReference type="Proteomes" id="UP001153069"/>
    </source>
</evidence>
<evidence type="ECO:0000313" key="4">
    <source>
        <dbReference type="EMBL" id="CAB9523023.1"/>
    </source>
</evidence>
<reference evidence="4" key="1">
    <citation type="submission" date="2020-06" db="EMBL/GenBank/DDBJ databases">
        <authorList>
            <consortium name="Plant Systems Biology data submission"/>
        </authorList>
    </citation>
    <scope>NUCLEOTIDE SEQUENCE</scope>
    <source>
        <strain evidence="4">D6</strain>
    </source>
</reference>
<dbReference type="Gene3D" id="1.25.40.20">
    <property type="entry name" value="Ankyrin repeat-containing domain"/>
    <property type="match status" value="1"/>
</dbReference>
<feature type="compositionally biased region" description="Polar residues" evidence="2">
    <location>
        <begin position="54"/>
        <end position="89"/>
    </location>
</feature>
<organism evidence="4 5">
    <name type="scientific">Seminavis robusta</name>
    <dbReference type="NCBI Taxonomy" id="568900"/>
    <lineage>
        <taxon>Eukaryota</taxon>
        <taxon>Sar</taxon>
        <taxon>Stramenopiles</taxon>
        <taxon>Ochrophyta</taxon>
        <taxon>Bacillariophyta</taxon>
        <taxon>Bacillariophyceae</taxon>
        <taxon>Bacillariophycidae</taxon>
        <taxon>Naviculales</taxon>
        <taxon>Naviculaceae</taxon>
        <taxon>Seminavis</taxon>
    </lineage>
</organism>
<dbReference type="InterPro" id="IPR036770">
    <property type="entry name" value="Ankyrin_rpt-contain_sf"/>
</dbReference>
<dbReference type="AlphaFoldDB" id="A0A9N8ELT8"/>
<feature type="compositionally biased region" description="Low complexity" evidence="2">
    <location>
        <begin position="338"/>
        <end position="347"/>
    </location>
</feature>
<comment type="caution">
    <text evidence="4">The sequence shown here is derived from an EMBL/GenBank/DDBJ whole genome shotgun (WGS) entry which is preliminary data.</text>
</comment>
<dbReference type="Pfam" id="PF08574">
    <property type="entry name" value="Iwr1"/>
    <property type="match status" value="1"/>
</dbReference>
<feature type="compositionally biased region" description="Polar residues" evidence="2">
    <location>
        <begin position="304"/>
        <end position="317"/>
    </location>
</feature>
<feature type="region of interest" description="Disordered" evidence="2">
    <location>
        <begin position="15"/>
        <end position="89"/>
    </location>
</feature>
<name>A0A9N8ELT8_9STRA</name>
<feature type="compositionally biased region" description="Acidic residues" evidence="2">
    <location>
        <begin position="401"/>
        <end position="414"/>
    </location>
</feature>
<feature type="domain" description="Transcription factor Iwr1" evidence="3">
    <location>
        <begin position="386"/>
        <end position="426"/>
    </location>
</feature>
<dbReference type="OrthoDB" id="48335at2759"/>
<dbReference type="InterPro" id="IPR013883">
    <property type="entry name" value="TF_Iwr1_dom"/>
</dbReference>
<evidence type="ECO:0000256" key="2">
    <source>
        <dbReference type="SAM" id="MobiDB-lite"/>
    </source>
</evidence>
<proteinExistence type="inferred from homology"/>
<dbReference type="Proteomes" id="UP001153069">
    <property type="component" value="Unassembled WGS sequence"/>
</dbReference>
<gene>
    <name evidence="4" type="ORF">SEMRO_1368_G266770.1</name>
</gene>